<evidence type="ECO:0000256" key="6">
    <source>
        <dbReference type="RuleBase" id="RU000568"/>
    </source>
</evidence>
<evidence type="ECO:0000256" key="4">
    <source>
        <dbReference type="ARBA" id="ARBA00071664"/>
    </source>
</evidence>
<proteinExistence type="inferred from homology"/>
<evidence type="ECO:0000256" key="2">
    <source>
        <dbReference type="ARBA" id="ARBA00022980"/>
    </source>
</evidence>
<reference evidence="8 9" key="1">
    <citation type="submission" date="2017-07" db="EMBL/GenBank/DDBJ databases">
        <title>Recovery of genomes from metagenomes via a dereplication, aggregation, and scoring strategy.</title>
        <authorList>
            <person name="Sieber C.M."/>
            <person name="Probst A.J."/>
            <person name="Sharrar A."/>
            <person name="Thomas B.C."/>
            <person name="Hess M."/>
            <person name="Tringe S.G."/>
            <person name="Banfield J.F."/>
        </authorList>
    </citation>
    <scope>NUCLEOTIDE SEQUENCE [LARGE SCALE GENOMIC DNA]</scope>
    <source>
        <strain evidence="8">JGI_Cruoil_03_51_56</strain>
    </source>
</reference>
<feature type="region of interest" description="Disordered" evidence="7">
    <location>
        <begin position="1"/>
        <end position="43"/>
    </location>
</feature>
<evidence type="ECO:0000256" key="7">
    <source>
        <dbReference type="SAM" id="MobiDB-lite"/>
    </source>
</evidence>
<dbReference type="PANTHER" id="PTHR33343">
    <property type="entry name" value="54S RIBOSOMAL PROTEIN BL35M"/>
    <property type="match status" value="1"/>
</dbReference>
<evidence type="ECO:0000256" key="5">
    <source>
        <dbReference type="HAMAP-Rule" id="MF_00514"/>
    </source>
</evidence>
<gene>
    <name evidence="5" type="primary">rpmI</name>
    <name evidence="8" type="ORF">CH330_04835</name>
</gene>
<evidence type="ECO:0000256" key="1">
    <source>
        <dbReference type="ARBA" id="ARBA00006598"/>
    </source>
</evidence>
<protein>
    <recommendedName>
        <fullName evidence="4 5">Large ribosomal subunit protein bL35</fullName>
    </recommendedName>
</protein>
<dbReference type="InterPro" id="IPR018265">
    <property type="entry name" value="Ribosomal_bL35_CS"/>
</dbReference>
<dbReference type="EMBL" id="NOZP01000085">
    <property type="protein sequence ID" value="OYD15737.1"/>
    <property type="molecule type" value="Genomic_DNA"/>
</dbReference>
<evidence type="ECO:0000313" key="9">
    <source>
        <dbReference type="Proteomes" id="UP000215559"/>
    </source>
</evidence>
<dbReference type="PROSITE" id="PS00936">
    <property type="entry name" value="RIBOSOMAL_L35"/>
    <property type="match status" value="1"/>
</dbReference>
<name>A0A235BVG7_UNCW3</name>
<dbReference type="SUPFAM" id="SSF143034">
    <property type="entry name" value="L35p-like"/>
    <property type="match status" value="1"/>
</dbReference>
<keyword evidence="3 5" id="KW-0687">Ribonucleoprotein</keyword>
<comment type="similarity">
    <text evidence="1 5 6">Belongs to the bacterial ribosomal protein bL35 family.</text>
</comment>
<dbReference type="PRINTS" id="PR00064">
    <property type="entry name" value="RIBOSOMALL35"/>
</dbReference>
<keyword evidence="2 5" id="KW-0689">Ribosomal protein</keyword>
<dbReference type="GO" id="GO:0015934">
    <property type="term" value="C:large ribosomal subunit"/>
    <property type="evidence" value="ECO:0007669"/>
    <property type="project" value="TreeGrafter"/>
</dbReference>
<dbReference type="GO" id="GO:0006412">
    <property type="term" value="P:translation"/>
    <property type="evidence" value="ECO:0007669"/>
    <property type="project" value="UniProtKB-UniRule"/>
</dbReference>
<comment type="caution">
    <text evidence="8">The sequence shown here is derived from an EMBL/GenBank/DDBJ whole genome shotgun (WGS) entry which is preliminary data.</text>
</comment>
<sequence>MKHKMKTVRALKKRIKKTASGKYIHRHGGTSHNNGCKSRGCKRRLHTQTEVDETMTKRMKQLLPYT</sequence>
<dbReference type="NCBIfam" id="TIGR00001">
    <property type="entry name" value="rpmI_bact"/>
    <property type="match status" value="1"/>
</dbReference>
<dbReference type="InterPro" id="IPR021137">
    <property type="entry name" value="Ribosomal_bL35-like"/>
</dbReference>
<dbReference type="PANTHER" id="PTHR33343:SF1">
    <property type="entry name" value="LARGE RIBOSOMAL SUBUNIT PROTEIN BL35M"/>
    <property type="match status" value="1"/>
</dbReference>
<dbReference type="InterPro" id="IPR001706">
    <property type="entry name" value="Ribosomal_bL35"/>
</dbReference>
<dbReference type="AlphaFoldDB" id="A0A235BVG7"/>
<dbReference type="Proteomes" id="UP000215559">
    <property type="component" value="Unassembled WGS sequence"/>
</dbReference>
<evidence type="ECO:0000256" key="3">
    <source>
        <dbReference type="ARBA" id="ARBA00023274"/>
    </source>
</evidence>
<feature type="compositionally biased region" description="Basic residues" evidence="7">
    <location>
        <begin position="1"/>
        <end position="29"/>
    </location>
</feature>
<dbReference type="HAMAP" id="MF_00514">
    <property type="entry name" value="Ribosomal_bL35"/>
    <property type="match status" value="1"/>
</dbReference>
<organism evidence="8 9">
    <name type="scientific">candidate division WOR-3 bacterium JGI_Cruoil_03_51_56</name>
    <dbReference type="NCBI Taxonomy" id="1973747"/>
    <lineage>
        <taxon>Bacteria</taxon>
        <taxon>Bacteria division WOR-3</taxon>
    </lineage>
</organism>
<dbReference type="GO" id="GO:0003735">
    <property type="term" value="F:structural constituent of ribosome"/>
    <property type="evidence" value="ECO:0007669"/>
    <property type="project" value="InterPro"/>
</dbReference>
<dbReference type="Gene3D" id="4.10.410.60">
    <property type="match status" value="1"/>
</dbReference>
<dbReference type="InterPro" id="IPR037229">
    <property type="entry name" value="Ribosomal_bL35_sf"/>
</dbReference>
<dbReference type="FunFam" id="4.10.410.60:FF:000001">
    <property type="entry name" value="50S ribosomal protein L35"/>
    <property type="match status" value="1"/>
</dbReference>
<dbReference type="Pfam" id="PF01632">
    <property type="entry name" value="Ribosomal_L35p"/>
    <property type="match status" value="1"/>
</dbReference>
<accession>A0A235BVG7</accession>
<evidence type="ECO:0000313" key="8">
    <source>
        <dbReference type="EMBL" id="OYD15737.1"/>
    </source>
</evidence>